<dbReference type="CDD" id="cd00293">
    <property type="entry name" value="USP-like"/>
    <property type="match status" value="1"/>
</dbReference>
<dbReference type="PRINTS" id="PR01438">
    <property type="entry name" value="UNVRSLSTRESS"/>
</dbReference>
<reference evidence="3" key="1">
    <citation type="submission" date="2022-05" db="EMBL/GenBank/DDBJ databases">
        <title>Schlegelella sp. nov., isolated from mangrove soil.</title>
        <authorList>
            <person name="Liu Y."/>
            <person name="Ge X."/>
            <person name="Liu W."/>
        </authorList>
    </citation>
    <scope>NUCLEOTIDE SEQUENCE</scope>
    <source>
        <strain evidence="3">S2-27</strain>
    </source>
</reference>
<dbReference type="InterPro" id="IPR006016">
    <property type="entry name" value="UspA"/>
</dbReference>
<evidence type="ECO:0000259" key="2">
    <source>
        <dbReference type="Pfam" id="PF00582"/>
    </source>
</evidence>
<dbReference type="Gene3D" id="3.40.50.12370">
    <property type="match status" value="1"/>
</dbReference>
<proteinExistence type="inferred from homology"/>
<dbReference type="RefSeq" id="WP_251779027.1">
    <property type="nucleotide sequence ID" value="NZ_JAMKFE010000007.1"/>
</dbReference>
<dbReference type="Proteomes" id="UP001165541">
    <property type="component" value="Unassembled WGS sequence"/>
</dbReference>
<sequence>MSYRTILVHLDDSPRCNVRVDLAAQVAAGQGGHLIGLAPTGWVEMPASVGQAVGGVSYIQLSFDHLMQRAQRISAAFSAHLSGRQGLSYESRVHEGDPTGAVIRMARCSDLAVIGQAEDDASSPAPSDLPQQVVLGAGVPVLVVPYAGHFDLIGRRVLVAWDGSRESTRALVSALPLFERGAKVQTIVFDGGSRAEGVQGWQLEQLRQWFARHGVDATVARETTEIGIGEALLSRAADLGSDLLVMGAYGHTRLAEFVLGGATRTLLAGMALPVLMAH</sequence>
<evidence type="ECO:0000313" key="3">
    <source>
        <dbReference type="EMBL" id="MCM5680575.1"/>
    </source>
</evidence>
<organism evidence="3 4">
    <name type="scientific">Caldimonas mangrovi</name>
    <dbReference type="NCBI Taxonomy" id="2944811"/>
    <lineage>
        <taxon>Bacteria</taxon>
        <taxon>Pseudomonadati</taxon>
        <taxon>Pseudomonadota</taxon>
        <taxon>Betaproteobacteria</taxon>
        <taxon>Burkholderiales</taxon>
        <taxon>Sphaerotilaceae</taxon>
        <taxon>Caldimonas</taxon>
    </lineage>
</organism>
<comment type="caution">
    <text evidence="3">The sequence shown here is derived from an EMBL/GenBank/DDBJ whole genome shotgun (WGS) entry which is preliminary data.</text>
</comment>
<dbReference type="EMBL" id="JAMKFE010000007">
    <property type="protein sequence ID" value="MCM5680575.1"/>
    <property type="molecule type" value="Genomic_DNA"/>
</dbReference>
<evidence type="ECO:0000256" key="1">
    <source>
        <dbReference type="ARBA" id="ARBA00008791"/>
    </source>
</evidence>
<dbReference type="PANTHER" id="PTHR46268">
    <property type="entry name" value="STRESS RESPONSE PROTEIN NHAX"/>
    <property type="match status" value="1"/>
</dbReference>
<accession>A0ABT0YPB5</accession>
<dbReference type="Pfam" id="PF00582">
    <property type="entry name" value="Usp"/>
    <property type="match status" value="1"/>
</dbReference>
<keyword evidence="4" id="KW-1185">Reference proteome</keyword>
<dbReference type="InterPro" id="IPR006015">
    <property type="entry name" value="Universal_stress_UspA"/>
</dbReference>
<comment type="similarity">
    <text evidence="1">Belongs to the universal stress protein A family.</text>
</comment>
<dbReference type="PANTHER" id="PTHR46268:SF15">
    <property type="entry name" value="UNIVERSAL STRESS PROTEIN HP_0031"/>
    <property type="match status" value="1"/>
</dbReference>
<name>A0ABT0YPB5_9BURK</name>
<dbReference type="SUPFAM" id="SSF52402">
    <property type="entry name" value="Adenine nucleotide alpha hydrolases-like"/>
    <property type="match status" value="2"/>
</dbReference>
<feature type="domain" description="UspA" evidence="2">
    <location>
        <begin position="155"/>
        <end position="277"/>
    </location>
</feature>
<evidence type="ECO:0000313" key="4">
    <source>
        <dbReference type="Proteomes" id="UP001165541"/>
    </source>
</evidence>
<protein>
    <submittedName>
        <fullName evidence="3">Universal stress protein</fullName>
    </submittedName>
</protein>
<gene>
    <name evidence="3" type="ORF">M8A51_13665</name>
</gene>